<evidence type="ECO:0000313" key="3">
    <source>
        <dbReference type="Proteomes" id="UP001607303"/>
    </source>
</evidence>
<dbReference type="EMBL" id="JAYRBN010000116">
    <property type="protein sequence ID" value="KAL2721619.1"/>
    <property type="molecule type" value="Genomic_DNA"/>
</dbReference>
<feature type="compositionally biased region" description="Low complexity" evidence="1">
    <location>
        <begin position="171"/>
        <end position="186"/>
    </location>
</feature>
<gene>
    <name evidence="2" type="ORF">V1477_020439</name>
</gene>
<keyword evidence="3" id="KW-1185">Reference proteome</keyword>
<feature type="region of interest" description="Disordered" evidence="1">
    <location>
        <begin position="171"/>
        <end position="236"/>
    </location>
</feature>
<dbReference type="Proteomes" id="UP001607303">
    <property type="component" value="Unassembled WGS sequence"/>
</dbReference>
<comment type="caution">
    <text evidence="2">The sequence shown here is derived from an EMBL/GenBank/DDBJ whole genome shotgun (WGS) entry which is preliminary data.</text>
</comment>
<name>A0ABD2ALX3_VESMC</name>
<feature type="compositionally biased region" description="Gly residues" evidence="1">
    <location>
        <begin position="193"/>
        <end position="215"/>
    </location>
</feature>
<proteinExistence type="predicted"/>
<sequence length="259" mass="28505">MKRANEKTIGEFVEGEKYRHGERHLVNYKINLELPKVQRLISKFTISRLSNIMKKYIDMISCGTWSANSSDYDDSSRTIRTPTKNIPSWAFNGALFVGLNAFALCSLTYPQHGSHIHIGLTSTLRSYTVESTFNERDYPVSTMDERMDICWTGFRWLSSTFLLLRDGSSPSPYPGSGKSLPSLSMLPKKDCGPRGGDGSGGGDGGDGGGGDGGDGVQRHVKRTTHEISSRNDPRATCDTYYPFNGLTSLGEVTIKNNGK</sequence>
<protein>
    <submittedName>
        <fullName evidence="2">Uncharacterized protein</fullName>
    </submittedName>
</protein>
<evidence type="ECO:0000256" key="1">
    <source>
        <dbReference type="SAM" id="MobiDB-lite"/>
    </source>
</evidence>
<evidence type="ECO:0000313" key="2">
    <source>
        <dbReference type="EMBL" id="KAL2721619.1"/>
    </source>
</evidence>
<dbReference type="AlphaFoldDB" id="A0ABD2ALX3"/>
<organism evidence="2 3">
    <name type="scientific">Vespula maculifrons</name>
    <name type="common">Eastern yellow jacket</name>
    <name type="synonym">Wasp</name>
    <dbReference type="NCBI Taxonomy" id="7453"/>
    <lineage>
        <taxon>Eukaryota</taxon>
        <taxon>Metazoa</taxon>
        <taxon>Ecdysozoa</taxon>
        <taxon>Arthropoda</taxon>
        <taxon>Hexapoda</taxon>
        <taxon>Insecta</taxon>
        <taxon>Pterygota</taxon>
        <taxon>Neoptera</taxon>
        <taxon>Endopterygota</taxon>
        <taxon>Hymenoptera</taxon>
        <taxon>Apocrita</taxon>
        <taxon>Aculeata</taxon>
        <taxon>Vespoidea</taxon>
        <taxon>Vespidae</taxon>
        <taxon>Vespinae</taxon>
        <taxon>Vespula</taxon>
    </lineage>
</organism>
<accession>A0ABD2ALX3</accession>
<feature type="compositionally biased region" description="Basic and acidic residues" evidence="1">
    <location>
        <begin position="223"/>
        <end position="235"/>
    </location>
</feature>
<reference evidence="2 3" key="1">
    <citation type="journal article" date="2024" name="Ann. Entomol. Soc. Am.">
        <title>Genomic analyses of the southern and eastern yellowjacket wasps (Hymenoptera: Vespidae) reveal evolutionary signatures of social life.</title>
        <authorList>
            <person name="Catto M.A."/>
            <person name="Caine P.B."/>
            <person name="Orr S.E."/>
            <person name="Hunt B.G."/>
            <person name="Goodisman M.A.D."/>
        </authorList>
    </citation>
    <scope>NUCLEOTIDE SEQUENCE [LARGE SCALE GENOMIC DNA]</scope>
    <source>
        <strain evidence="2">232</strain>
        <tissue evidence="2">Head and thorax</tissue>
    </source>
</reference>